<evidence type="ECO:0000313" key="2">
    <source>
        <dbReference type="Proteomes" id="UP000542674"/>
    </source>
</evidence>
<proteinExistence type="predicted"/>
<keyword evidence="2" id="KW-1185">Reference proteome</keyword>
<name>A0A7W7SZF9_9PSEU</name>
<dbReference type="Proteomes" id="UP000542674">
    <property type="component" value="Unassembled WGS sequence"/>
</dbReference>
<accession>A0A7W7SZF9</accession>
<protein>
    <submittedName>
        <fullName evidence="1">Uncharacterized protein</fullName>
    </submittedName>
</protein>
<reference evidence="1 2" key="1">
    <citation type="submission" date="2020-08" db="EMBL/GenBank/DDBJ databases">
        <title>Sequencing the genomes of 1000 actinobacteria strains.</title>
        <authorList>
            <person name="Klenk H.-P."/>
        </authorList>
    </citation>
    <scope>NUCLEOTIDE SEQUENCE [LARGE SCALE GENOMIC DNA]</scope>
    <source>
        <strain evidence="1 2">DSM 45084</strain>
    </source>
</reference>
<comment type="caution">
    <text evidence="1">The sequence shown here is derived from an EMBL/GenBank/DDBJ whole genome shotgun (WGS) entry which is preliminary data.</text>
</comment>
<dbReference type="EMBL" id="JACHJS010000001">
    <property type="protein sequence ID" value="MBB4963802.1"/>
    <property type="molecule type" value="Genomic_DNA"/>
</dbReference>
<dbReference type="AlphaFoldDB" id="A0A7W7SZF9"/>
<sequence>MDEDPDADRLTALTRRLHDLHPAHDHATIESIAHAIDRDGHGGSGLVPDPLYWDPRYRDQPELWDWLESDYQVYDSADPRRLWRIPTTPDTPTVRAPRPRFRLEKRLRVRPAPYVGRAFVYAWYVGVSLAGRCVASEVWREYQDRGQPTPA</sequence>
<evidence type="ECO:0000313" key="1">
    <source>
        <dbReference type="EMBL" id="MBB4963802.1"/>
    </source>
</evidence>
<dbReference type="RefSeq" id="WP_184666548.1">
    <property type="nucleotide sequence ID" value="NZ_BAABAI010000034.1"/>
</dbReference>
<gene>
    <name evidence="1" type="ORF">F4559_001161</name>
</gene>
<organism evidence="1 2">
    <name type="scientific">Saccharothrix violaceirubra</name>
    <dbReference type="NCBI Taxonomy" id="413306"/>
    <lineage>
        <taxon>Bacteria</taxon>
        <taxon>Bacillati</taxon>
        <taxon>Actinomycetota</taxon>
        <taxon>Actinomycetes</taxon>
        <taxon>Pseudonocardiales</taxon>
        <taxon>Pseudonocardiaceae</taxon>
        <taxon>Saccharothrix</taxon>
    </lineage>
</organism>